<gene>
    <name evidence="1" type="ORF">GA0061070_100469</name>
</gene>
<keyword evidence="2" id="KW-1185">Reference proteome</keyword>
<dbReference type="Proteomes" id="UP000198515">
    <property type="component" value="Unassembled WGS sequence"/>
</dbReference>
<protein>
    <submittedName>
        <fullName evidence="1">Uncharacterized protein</fullName>
    </submittedName>
</protein>
<dbReference type="AlphaFoldDB" id="A0A1C4ACZ6"/>
<organism evidence="1 2">
    <name type="scientific">Kosakonia oryziphila</name>
    <dbReference type="NCBI Taxonomy" id="1005667"/>
    <lineage>
        <taxon>Bacteria</taxon>
        <taxon>Pseudomonadati</taxon>
        <taxon>Pseudomonadota</taxon>
        <taxon>Gammaproteobacteria</taxon>
        <taxon>Enterobacterales</taxon>
        <taxon>Enterobacteriaceae</taxon>
        <taxon>Kosakonia</taxon>
    </lineage>
</organism>
<sequence length="39" mass="4418">MPVICPSYFTLQVRCMPDGANAYPAYNKTVFLCSRECMP</sequence>
<evidence type="ECO:0000313" key="1">
    <source>
        <dbReference type="EMBL" id="SCB92446.1"/>
    </source>
</evidence>
<dbReference type="EMBL" id="FMBC01000004">
    <property type="protein sequence ID" value="SCB92446.1"/>
    <property type="molecule type" value="Genomic_DNA"/>
</dbReference>
<accession>A0A1C4ACZ6</accession>
<evidence type="ECO:0000313" key="2">
    <source>
        <dbReference type="Proteomes" id="UP000198515"/>
    </source>
</evidence>
<proteinExistence type="predicted"/>
<name>A0A1C4ACZ6_9ENTR</name>
<reference evidence="2" key="1">
    <citation type="submission" date="2016-08" db="EMBL/GenBank/DDBJ databases">
        <authorList>
            <person name="Varghese N."/>
            <person name="Submissions Spin"/>
        </authorList>
    </citation>
    <scope>NUCLEOTIDE SEQUENCE [LARGE SCALE GENOMIC DNA]</scope>
    <source>
        <strain evidence="2">REICA_142</strain>
    </source>
</reference>